<dbReference type="InParanoid" id="A0A0G4GJJ2"/>
<evidence type="ECO:0000313" key="4">
    <source>
        <dbReference type="Proteomes" id="UP000041254"/>
    </source>
</evidence>
<feature type="region of interest" description="Disordered" evidence="2">
    <location>
        <begin position="2536"/>
        <end position="2582"/>
    </location>
</feature>
<feature type="compositionally biased region" description="Low complexity" evidence="2">
    <location>
        <begin position="2036"/>
        <end position="2053"/>
    </location>
</feature>
<reference evidence="3 4" key="1">
    <citation type="submission" date="2014-11" db="EMBL/GenBank/DDBJ databases">
        <authorList>
            <person name="Zhu J."/>
            <person name="Qi W."/>
            <person name="Song R."/>
        </authorList>
    </citation>
    <scope>NUCLEOTIDE SEQUENCE [LARGE SCALE GENOMIC DNA]</scope>
</reference>
<feature type="region of interest" description="Disordered" evidence="2">
    <location>
        <begin position="4168"/>
        <end position="4188"/>
    </location>
</feature>
<evidence type="ECO:0000256" key="2">
    <source>
        <dbReference type="SAM" id="MobiDB-lite"/>
    </source>
</evidence>
<dbReference type="PANTHER" id="PTHR13037:SF24">
    <property type="entry name" value="POLYCOMB PROTEIN PCL-RELATED"/>
    <property type="match status" value="1"/>
</dbReference>
<feature type="region of interest" description="Disordered" evidence="2">
    <location>
        <begin position="5533"/>
        <end position="5568"/>
    </location>
</feature>
<sequence>MESIREDPSPVFMAVGMADETAELRPRTESHVTDSGTHAPLPSDDTDELAEVGFFVSDEERLSCFDFSLADRCLHHLFLLHSPCTVDYSGRSVLLPWTRQVSYLRPIYAIPLVADEDHSTGIEEYLLTQRCRFSYLYPSYSLVLVLDLSPSLNVVDTSFSKENKYSGNYLLDSLGPCLLNTLKALVQPMYVYSDAAKRTIAFVPNVTVSILAQGVPTFPVVTLVHGLRLTYERVYGKPPPKWQCDEDGYGDGGGCEDSSSCDVSWLHALHDQLDHVIAETCRWAQQYRNEEQAGVADGCSRDFHPCRSELCHATALDTFIKNAFHALSLLVEEGGGSCARGVVLLTDGVVSIPRQMHYDNILMHCNNADIQLNIVQVGGGFSPYSPMGNVSDRDALQFIANAAGQGQLIQDSDIAQMVEEAEKSPMQPSVIRRPQSSPALDATPLLHSASVVLAHPFATAPTHLSPSTTFDGGPMQGVSVNLLQRAVFWRYSALTAPQMDDEQSPPLPALVSLPSDPLKPGKPPPSPALRPSPKAQGRFGYRHHLKRLGCKVEAFQPIRGLPLRPLSRHSTYIESLPFGEGPDFTRRPVSMSSVAVDTFPLITGTPTAAGVETADERDARLAAISWMRAPHGHQHQRRRAAMSVRGEWSRLKDGARMEDDGPATADEEEKYVYSEYKLTGVSLVHIISCRVREGFHLESAQVRTNDGRGGVAALHTTPHSTSLHPIRETSSHSDSLLSVGYQSWLHIKFCLAWRPMFYIYYTVVVRLTGGGSEGGELQVTLALKMPSKEYVKQMKQRHLLSQSGAGGSRGYFAFGGWGHGRDRVSGGGLNPPHYSSYKQQDQFTLQIENVLQGIYFVDDQLTRIQLALQRGRELPGELADLLALPAAHWHHHFHIRSFTLLCNNHSHSHMQQTKASCSQPIPLPLPLPTPTLMTREGVVKVVQEWAPIQLQKDFRYARLLPSTASESLLSDHFVDFLLACPNATFFQEPHTHGYGPAMAQSICMVEVEDDSMASLWVMVGFLGASPVTASSAIRELQRRLNAQPVIPGSPSTALSMDCVNGVGLVVGPSVGQLFPLDHHYPPRLPYVPRIHGFPFPPTRGPPTSSHSHHHRRHQPGASLLHRAVSAQLTAEDLSRFGRLLLPIALGLDAQAVETERKKNQMARAFGKDRARHLSAVGVVSPADSGSEMSSASGEGRRERERVVSRHRSFHTYQPSDAMLAHYYLRSSWSWTVPYGPGRLSDVLSDVCHNIIGQRSSEGWLLVAASHQPGGHSILLMWTKRFPTAQTRQRAMRIPRQTDASTLTTEAAEDSPLTVDTTGFDEVTVSIDDGPVAPRPPTLTIEGTQPDEAGICGTTSVFFQVLINIPPADSTSPTTDPAGGHRQSSPVPVSPHMYHHHQYVQHDAAAAASTAREGGQLHLLTSLFVEPHAGGVRDDRGGICAAPLVFFEAIGQMVRSMDALLLRCVSTVAVTELCAGIKREGGESCPPVCQSLPRAPTEPPASGACSDPSIEAMPPASIARSISPASSPRPADVGHNAIMEVTEWTYVGAHTATHLTQAAEEQPKMVHRADRRPPLPPIIPIRTGPHAHPMSPTSPLSRVNSTASITSVGSFCTPKGLQSPAAAVAARPLTQVTSLPQLMEVGEAAAVMRRETSMMALRVQQQQEAVGERTGERGETEMVTYRHEQQLGSRWCELSGYLLSLSPDEDDLASLLHARIGGSKVYQLPSFLLSQVVQLLTSRTGDNSPKRRKSQPIRRGAPQQQQQGQTAKPGEQHVRPRTSDDGEWVGVQDDDTHEGDSSSGSSSIGRMMCWVGFHYLRGCALFLLEELLDEFLLEMEMLGTWSLRIDPDQQVREAQRQRQKRKTKKEKGSLGARSDAHPSLTVHIPRREGKESEVESLGASTPASLAPPASAKDGDSPVESTPTPLSSTDTIKPASGAGAGGDHGHGHHHTQPCHPGRYFIKLLEGGGKKQERDHDHHHRRHAVVVYIRSRRKSMRDLLEVLCSQPVAKNGGPHHSSTLLMPWGTAEGDREQSKEGELSPSSSGSSASTESHPSGTPHHHHFVTSEGDAATGAAMTVQIHICDTRHITLHRDKATDSGFGSYFRRGRGDTTAASKGVDDTSERFRGPIDHVLDSLMKVYDYFYAKSVYCHSLLSLPVTAAERDAALRLCHMSKAAVPLHSIASTMADISLGCNEAVGGGIRRILQCADQRLLTVLADHGFHPFPVSKASWRPRPSAASPPLTTASVRDDAVTAREPAKDGSMTTPAMAVGMGVSREHSRRRWVEKRQRSFACLDRVEAGASLSEIYLAFDPRHETRAQRGVGTTQVYERFDKEDARALLKQPVVFLRLDVVRTPTPSPHAQQSPAGAGAASSSPVQPLTFDRGLSTDVAEMVLFESILRDERCASCSVRVTMYYLHSHPFHPHHSTPHRKQSSQDTPSPSQGGVSSMLRSITDEMSVVLKEAQLDLLRYTLPMVVTATQQPTPTAQAVQIRPPVPPSTLLLRPPSSTFALLLWRLLSSTMAQRRHIPAIEDVTATKGFDEESSHAHSPGAPVDTPVATPVADREKDQNHGRQTDRPPLPIEPPAPRPLSLLRQYGISLSSLVDSHGQRKKHSGVWVSYQHPLPILRDLVGQEGFENVVGLGGVMALPLIDYGCETLIHLMRHTNCVVLPHGNVRPRMAIGRLPVQGIGGEMLVWLPQPPSVRREADWLTHMLDGVLLEGLTPPSIKDSTQSPAQEEPIADTHAPLPADTQGAEYVTEWVVFQLPQRWQLLDDGTSSHKARGMSKAMPRAPSLASSSKSKVMTARPMMRHVVRGGGRDREAADSDNAFAPPVTSRRAQMQSRSRSRSRQHTATHEGGGAETEEPPVEDATVHEAASVKALTNRRLQQHPSRAEGEGGRLMHIGIEVYFPATAAALSSRGDFERSVVRLLEDCCGYLQCMWRAVLKSALMRKAKETGHLSPHIYRPLEELTEGDTPHRTMTPSEFLMRAMQMQTEAIRLLPPMLPPSAPHPLAIPLVSSVSVRIPRVLYDVKMIQWITGESAAGSQAAQALALRHTSAMRKQQQMAASVVRHQQQQQSPTEMPKSALSSLAFYSPSYLALHSRQKHFFFLRPRYTKSQVKPVSIDVGSGRGGEEVVVHLSLDIHGLAPIDAEDVGEVERQLQRDVENLALHTITRYGKTPGSSVGESEDGGPSSIPISLAIDFIKAHDPAPVAQLALALPTAHLCPLLLQNSCQCGGAPLSLTPVRFFDHFQRCVSSLYVILNTKQQGPQPPQPQPPPADVPPSRERTPPSADTHTATPAPASRDPSCEWDTATDTDGQSDEGPCMVLLYRGQHLRDAAASAPSLAALGADQLRTVVDRCGEGIAIIQVKFSQQEGQRQGTAAPPSRRTLDRMEALSRLQEGLRVHREGDEAVVEVEPTSDGMVRRGRLSIEVWGKQVQSYELLATLEALAYRAYHEALAEMWPSALVLAASRQGCPMPPATLSQIERFISNHIEAAHGITPASTGDMLTTGWAWQTFHSLPPGVHYAHTTLKVPRQLPMWATPHIVTELASINDQLTMTGYLTCCQRVVEEASESEGVQRGPLVRSSTVDTPHQGGGDRPDTRDRSRSEDATPQQCEEKKDPGGEPPNMAMQPLCTAAVVPVSAAFSHCFTQPAANDHRQGGVLAIPPPDAEPVRQLMDSLATSHRDSLWTLLIVPADSSERPPVVFATLGADYVSVHAFNMPLQWAEGTGNRLKESISWMLLRSVFFDQLTMCAVPMMPHQEPMKGLSACVTELFPWVKGAQHEDGAEAATDDRMHSVGGDERRLLFHHRLLDRCSGLADTLRHPKFTLFQLPFPVARALIDSPTPPPRPPTAPPADQPTYEQATLAPKLPEQIEMAPAALPLSKGFYTPSPVRASVFPGMRRRGRGHFAFGGGGGRKERLTPERPVESDTVSVASEGDMGKEGRPMVTFEDMVIELDDGDIETETAVVGEEAETTEEVWELGVEGRLEHWVDLTPLYGQDDTAAVAVGPFADPRESAAPTPRGLASLEAMCRHRARQTALRSLLAATLARHRQCASSSLLARLLDSVLRVGGGADGELDHYLVGQAALMTLTNGWLLPSASADLQHEMLVACWLVNRGWVVGSPVLHPLYYHAGDIPSSAEPLEAIKSPSVTSLASLVSPGMLLQRSASDAALTSERRKDDDDGPHPTDSAVRVVMPPAFFPLYLYHHQPPAAPPTGVSEPSVLRAERETFVTRVVGHIQASLLARGFVMLTSFAGLLPYSPNPHINAAVEGDVREAQSFVFALTCEDDSGPGVLRGTLIVPVTVAISPGSSSSSGAPTMTIHALWMPPATLHGPSADDVPAEKQLAWLRQLAVEEIHQCLRRLHAVQAQLVIQQQIRPSPLQMGVDVWRWLGLVMQHYFQEASSGNDDATLPLPPPALGTSVFSRGATLFAQAVSAVSERIRGSRTVMVAGSLSASVRREQSADGEEQAVASASEGEDGTRDTHEFSGTADADALLRFFRLDGWRFGMAAVKERSPSNRPTPDTEMVVHVHPPPADDGEASVAMTAVAVGVAEDPLRRKDEAPHLLLMPTRDLTGLAHSFRSRATSDFLIPPGSSAPLQVVGALQDCHHHHLLSSTAGTSWYGIVLRPSMVMMHKASRPAAPLPPDRRWHMSRRERVSLAARRLAHARALLPATRRTPQLTLTPSLSPAPPPTLAEAHTPPLSLSAGGGWRQSPLGLTPGSNGHDETPSPATPQARLAKDSGVGDVRRRQQLRLDYRVVGIGCPVRGRQQNGNVSAAVCKMAADRYAVQHFRGLLYSPDATTLLELPECAASGGNNDEQLSPTRRTQEARKSAAEDRATVRSSIDEGLREVIGLARTAIRASSQWETLRTLTSKGLLRLPGSFPSPHTSSTKTEQMMTIQWRAIERLAFYQAPIIRCAAQMDIGRTESEPAVSSVRGEDGGAAVVGSLLSANVERLLAGATVVQWSECWSSFLQEVVTARRSIAHFLNTTNLSGFTLASALADTGVAFVYKGNLNTPLHAAATAANPLALPDLSGLYTGYASFTCPPPAVKSPVIAALPSPLSPPLLPSPPPSFMPTHDDSTDQPTEEGTFLHAWFAPVQSRRRRREMEVTNQLFYWDSNLSLLLRVMRARQRENQHAGNREATGRGDSAGSPASSVPALQRQNVLITVELQPSLPRIASLSSLWGATSASSASPSPSRNNPLSLSRRTTVDGKWTFVDHRSLPPIPTAATLPPFTSTAPMQSPAHAHVPPPPHSGSMQSVGSRPESPHGALGVEAVEPGIKGVRILSNVPIDFAFCFERPPVTLADDRHGQHPPNEEGESFLTVTPRMRASVGGIESSGLSSTDEHLHATTDDEGGAMHAAESFLDYTDAGQQHDECTFFVYGDSAMTEERLEGDVCGLAMRPSSQADVESACHLSQASPSFRPIAESEMLPMGDTSDASLLPLPSPDTTSSSSRGVLGSLEAHLQVLKDSQALENVDLSSLGVCHGGDEDTVPALPDSETSGSSRSLLGDYMRQRHRASVAAAAPVVDSATDADAVDGDTCSGRDGGHDDDDDGGHGGVDRDHYDGGGRCATTVEVSASRDFLSAAVGYVMAWVFRNDLLGFPDAPFR</sequence>
<feature type="region of interest" description="Disordered" evidence="2">
    <location>
        <begin position="3261"/>
        <end position="3319"/>
    </location>
</feature>
<feature type="region of interest" description="Disordered" evidence="2">
    <location>
        <begin position="1324"/>
        <end position="1346"/>
    </location>
</feature>
<feature type="compositionally biased region" description="Polar residues" evidence="2">
    <location>
        <begin position="4813"/>
        <end position="4824"/>
    </location>
</feature>
<feature type="compositionally biased region" description="Low complexity" evidence="2">
    <location>
        <begin position="5189"/>
        <end position="5206"/>
    </location>
</feature>
<feature type="region of interest" description="Disordered" evidence="2">
    <location>
        <begin position="498"/>
        <end position="537"/>
    </location>
</feature>
<feature type="compositionally biased region" description="Polar residues" evidence="2">
    <location>
        <begin position="1917"/>
        <end position="1929"/>
    </location>
</feature>
<feature type="region of interest" description="Disordered" evidence="2">
    <location>
        <begin position="3838"/>
        <end position="3858"/>
    </location>
</feature>
<evidence type="ECO:0000256" key="1">
    <source>
        <dbReference type="ARBA" id="ARBA00022581"/>
    </source>
</evidence>
<feature type="compositionally biased region" description="Basic and acidic residues" evidence="2">
    <location>
        <begin position="3914"/>
        <end position="3926"/>
    </location>
</feature>
<feature type="region of interest" description="Disordered" evidence="2">
    <location>
        <begin position="3906"/>
        <end position="3942"/>
    </location>
</feature>
<feature type="compositionally biased region" description="Basic and acidic residues" evidence="2">
    <location>
        <begin position="3593"/>
        <end position="3620"/>
    </location>
</feature>
<feature type="region of interest" description="Disordered" evidence="2">
    <location>
        <begin position="5433"/>
        <end position="5457"/>
    </location>
</feature>
<feature type="region of interest" description="Disordered" evidence="2">
    <location>
        <begin position="2719"/>
        <end position="2744"/>
    </location>
</feature>
<feature type="compositionally biased region" description="Low complexity" evidence="2">
    <location>
        <begin position="1898"/>
        <end position="1910"/>
    </location>
</feature>
<feature type="compositionally biased region" description="Low complexity" evidence="2">
    <location>
        <begin position="2358"/>
        <end position="2372"/>
    </location>
</feature>
<feature type="compositionally biased region" description="Basic and acidic residues" evidence="2">
    <location>
        <begin position="1769"/>
        <end position="1779"/>
    </location>
</feature>
<dbReference type="PANTHER" id="PTHR13037">
    <property type="entry name" value="FORMIN"/>
    <property type="match status" value="1"/>
</dbReference>
<feature type="region of interest" description="Disordered" evidence="2">
    <location>
        <begin position="1180"/>
        <end position="1206"/>
    </location>
</feature>
<feature type="region of interest" description="Disordered" evidence="2">
    <location>
        <begin position="1367"/>
        <end position="1387"/>
    </location>
</feature>
<feature type="compositionally biased region" description="Basic and acidic residues" evidence="2">
    <location>
        <begin position="5134"/>
        <end position="5145"/>
    </location>
</feature>
<keyword evidence="4" id="KW-1185">Reference proteome</keyword>
<feature type="region of interest" description="Disordered" evidence="2">
    <location>
        <begin position="4669"/>
        <end position="4748"/>
    </location>
</feature>
<dbReference type="Proteomes" id="UP000041254">
    <property type="component" value="Unassembled WGS sequence"/>
</dbReference>
<feature type="compositionally biased region" description="Basic and acidic residues" evidence="2">
    <location>
        <begin position="5556"/>
        <end position="5568"/>
    </location>
</feature>
<feature type="region of interest" description="Disordered" evidence="2">
    <location>
        <begin position="5134"/>
        <end position="5157"/>
    </location>
</feature>
<feature type="region of interest" description="Disordered" evidence="2">
    <location>
        <begin position="5235"/>
        <end position="5270"/>
    </location>
</feature>
<feature type="region of interest" description="Disordered" evidence="2">
    <location>
        <begin position="5187"/>
        <end position="5206"/>
    </location>
</feature>
<feature type="region of interest" description="Disordered" evidence="2">
    <location>
        <begin position="1738"/>
        <end position="1801"/>
    </location>
</feature>
<feature type="region of interest" description="Disordered" evidence="2">
    <location>
        <begin position="2771"/>
        <end position="2868"/>
    </location>
</feature>
<dbReference type="STRING" id="1169540.A0A0G4GJJ2"/>
<feature type="compositionally biased region" description="Pro residues" evidence="2">
    <location>
        <begin position="3842"/>
        <end position="3855"/>
    </location>
</feature>
<feature type="compositionally biased region" description="Low complexity" evidence="2">
    <location>
        <begin position="4669"/>
        <end position="4686"/>
    </location>
</feature>
<name>A0A0G4GJJ2_VITBC</name>
<gene>
    <name evidence="3" type="ORF">Vbra_17986</name>
</gene>
<proteinExistence type="predicted"/>
<feature type="region of interest" description="Disordered" evidence="2">
    <location>
        <begin position="2025"/>
        <end position="2061"/>
    </location>
</feature>
<feature type="compositionally biased region" description="Basic and acidic residues" evidence="2">
    <location>
        <begin position="2025"/>
        <end position="2035"/>
    </location>
</feature>
<feature type="compositionally biased region" description="Basic and acidic residues" evidence="2">
    <location>
        <begin position="4825"/>
        <end position="4838"/>
    </location>
</feature>
<feature type="compositionally biased region" description="Low complexity" evidence="2">
    <location>
        <begin position="5436"/>
        <end position="5455"/>
    </location>
</feature>
<feature type="region of interest" description="Disordered" evidence="2">
    <location>
        <begin position="2420"/>
        <end position="2444"/>
    </location>
</feature>
<feature type="compositionally biased region" description="Polar residues" evidence="2">
    <location>
        <begin position="2431"/>
        <end position="2444"/>
    </location>
</feature>
<feature type="compositionally biased region" description="Pro residues" evidence="2">
    <location>
        <begin position="520"/>
        <end position="530"/>
    </location>
</feature>
<feature type="compositionally biased region" description="Basic and acidic residues" evidence="2">
    <location>
        <begin position="1194"/>
        <end position="1203"/>
    </location>
</feature>
<feature type="region of interest" description="Disordered" evidence="2">
    <location>
        <begin position="2353"/>
        <end position="2373"/>
    </location>
</feature>
<accession>A0A0G4GJJ2</accession>
<feature type="compositionally biased region" description="Basic residues" evidence="2">
    <location>
        <begin position="2420"/>
        <end position="2429"/>
    </location>
</feature>
<dbReference type="EMBL" id="CDMY01000688">
    <property type="protein sequence ID" value="CEM30083.1"/>
    <property type="molecule type" value="Genomic_DNA"/>
</dbReference>
<feature type="compositionally biased region" description="Low complexity" evidence="2">
    <location>
        <begin position="509"/>
        <end position="518"/>
    </location>
</feature>
<protein>
    <submittedName>
        <fullName evidence="3">Uncharacterized protein</fullName>
    </submittedName>
</protein>
<feature type="region of interest" description="Disordered" evidence="2">
    <location>
        <begin position="1848"/>
        <end position="1954"/>
    </location>
</feature>
<feature type="compositionally biased region" description="Basic and acidic residues" evidence="2">
    <location>
        <begin position="4174"/>
        <end position="4185"/>
    </location>
</feature>
<feature type="compositionally biased region" description="Low complexity" evidence="2">
    <location>
        <begin position="1367"/>
        <end position="1377"/>
    </location>
</feature>
<dbReference type="VEuPathDB" id="CryptoDB:Vbra_17986"/>
<feature type="region of interest" description="Disordered" evidence="2">
    <location>
        <begin position="4812"/>
        <end position="4838"/>
    </location>
</feature>
<organism evidence="3 4">
    <name type="scientific">Vitrella brassicaformis (strain CCMP3155)</name>
    <dbReference type="NCBI Taxonomy" id="1169540"/>
    <lineage>
        <taxon>Eukaryota</taxon>
        <taxon>Sar</taxon>
        <taxon>Alveolata</taxon>
        <taxon>Colpodellida</taxon>
        <taxon>Vitrellaceae</taxon>
        <taxon>Vitrella</taxon>
    </lineage>
</organism>
<feature type="region of interest" description="Disordered" evidence="2">
    <location>
        <begin position="3570"/>
        <end position="3627"/>
    </location>
</feature>
<feature type="region of interest" description="Disordered" evidence="2">
    <location>
        <begin position="24"/>
        <end position="45"/>
    </location>
</feature>
<evidence type="ECO:0000313" key="3">
    <source>
        <dbReference type="EMBL" id="CEM30083.1"/>
    </source>
</evidence>
<keyword evidence="1" id="KW-0945">Host-virus interaction</keyword>
<feature type="compositionally biased region" description="Low complexity" evidence="2">
    <location>
        <begin position="1184"/>
        <end position="1193"/>
    </location>
</feature>
<feature type="region of interest" description="Disordered" evidence="2">
    <location>
        <begin position="5066"/>
        <end position="5087"/>
    </location>
</feature>
<feature type="compositionally biased region" description="Basic and acidic residues" evidence="2">
    <location>
        <begin position="2559"/>
        <end position="2572"/>
    </location>
</feature>
<feature type="region of interest" description="Disordered" evidence="2">
    <location>
        <begin position="4457"/>
        <end position="4487"/>
    </location>
</feature>
<feature type="compositionally biased region" description="Pro residues" evidence="2">
    <location>
        <begin position="3265"/>
        <end position="3277"/>
    </location>
</feature>
<dbReference type="OrthoDB" id="43547at2759"/>